<proteinExistence type="predicted"/>
<keyword evidence="2 5" id="KW-0812">Transmembrane</keyword>
<name>A0ABU2K1R3_9ACTN</name>
<evidence type="ECO:0000256" key="4">
    <source>
        <dbReference type="ARBA" id="ARBA00023136"/>
    </source>
</evidence>
<feature type="transmembrane region" description="Helical" evidence="5">
    <location>
        <begin position="6"/>
        <end position="28"/>
    </location>
</feature>
<protein>
    <submittedName>
        <fullName evidence="6">Manganese efflux pump</fullName>
    </submittedName>
</protein>
<dbReference type="InterPro" id="IPR003810">
    <property type="entry name" value="Mntp/YtaF"/>
</dbReference>
<sequence length="89" mass="9650">MGIINIIVIGLGLAMDALAVSITSGLTVRRVRIRYALKLALSFAGFQALMPVIGWLAGIRFSEKIRTVDHWVAMLLLAAIGIKMILDTV</sequence>
<keyword evidence="1" id="KW-1003">Cell membrane</keyword>
<dbReference type="PANTHER" id="PTHR35529">
    <property type="entry name" value="MANGANESE EFFLUX PUMP MNTP-RELATED"/>
    <property type="match status" value="1"/>
</dbReference>
<dbReference type="EMBL" id="JAVREO010000283">
    <property type="protein sequence ID" value="MDT0271142.1"/>
    <property type="molecule type" value="Genomic_DNA"/>
</dbReference>
<evidence type="ECO:0000256" key="1">
    <source>
        <dbReference type="ARBA" id="ARBA00022475"/>
    </source>
</evidence>
<feature type="transmembrane region" description="Helical" evidence="5">
    <location>
        <begin position="70"/>
        <end position="86"/>
    </location>
</feature>
<keyword evidence="4 5" id="KW-0472">Membrane</keyword>
<reference evidence="7" key="1">
    <citation type="submission" date="2023-07" db="EMBL/GenBank/DDBJ databases">
        <title>30 novel species of actinomycetes from the DSMZ collection.</title>
        <authorList>
            <person name="Nouioui I."/>
        </authorList>
    </citation>
    <scope>NUCLEOTIDE SEQUENCE [LARGE SCALE GENOMIC DNA]</scope>
    <source>
        <strain evidence="7">DSM 44915</strain>
    </source>
</reference>
<gene>
    <name evidence="6" type="ORF">RM844_33215</name>
</gene>
<evidence type="ECO:0000256" key="2">
    <source>
        <dbReference type="ARBA" id="ARBA00022692"/>
    </source>
</evidence>
<accession>A0ABU2K1R3</accession>
<organism evidence="6 7">
    <name type="scientific">Streptomyces chisholmiae</name>
    <dbReference type="NCBI Taxonomy" id="3075540"/>
    <lineage>
        <taxon>Bacteria</taxon>
        <taxon>Bacillati</taxon>
        <taxon>Actinomycetota</taxon>
        <taxon>Actinomycetes</taxon>
        <taxon>Kitasatosporales</taxon>
        <taxon>Streptomycetaceae</taxon>
        <taxon>Streptomyces</taxon>
    </lineage>
</organism>
<dbReference type="Proteomes" id="UP001183410">
    <property type="component" value="Unassembled WGS sequence"/>
</dbReference>
<dbReference type="Pfam" id="PF02659">
    <property type="entry name" value="Mntp"/>
    <property type="match status" value="1"/>
</dbReference>
<feature type="transmembrane region" description="Helical" evidence="5">
    <location>
        <begin position="35"/>
        <end position="58"/>
    </location>
</feature>
<comment type="caution">
    <text evidence="6">The sequence shown here is derived from an EMBL/GenBank/DDBJ whole genome shotgun (WGS) entry which is preliminary data.</text>
</comment>
<keyword evidence="3 5" id="KW-1133">Transmembrane helix</keyword>
<evidence type="ECO:0000256" key="3">
    <source>
        <dbReference type="ARBA" id="ARBA00022989"/>
    </source>
</evidence>
<dbReference type="PANTHER" id="PTHR35529:SF1">
    <property type="entry name" value="MANGANESE EFFLUX PUMP MNTP-RELATED"/>
    <property type="match status" value="1"/>
</dbReference>
<evidence type="ECO:0000313" key="6">
    <source>
        <dbReference type="EMBL" id="MDT0271142.1"/>
    </source>
</evidence>
<dbReference type="RefSeq" id="WP_311671136.1">
    <property type="nucleotide sequence ID" value="NZ_JAVREO010000283.1"/>
</dbReference>
<evidence type="ECO:0000256" key="5">
    <source>
        <dbReference type="SAM" id="Phobius"/>
    </source>
</evidence>
<feature type="non-terminal residue" evidence="6">
    <location>
        <position position="89"/>
    </location>
</feature>
<evidence type="ECO:0000313" key="7">
    <source>
        <dbReference type="Proteomes" id="UP001183410"/>
    </source>
</evidence>
<keyword evidence="7" id="KW-1185">Reference proteome</keyword>